<gene>
    <name evidence="1" type="ORF">GDO78_021142</name>
</gene>
<sequence>MEVSAGSAVCHLYTVPYRYSVVSSDQQSRAAFRQPVNEIPQFALQGRSRLEVLEVPVHKRGHRLAIGGP</sequence>
<evidence type="ECO:0000313" key="1">
    <source>
        <dbReference type="EMBL" id="KAG9463763.1"/>
    </source>
</evidence>
<dbReference type="Proteomes" id="UP000770717">
    <property type="component" value="Unassembled WGS sequence"/>
</dbReference>
<protein>
    <submittedName>
        <fullName evidence="1">Uncharacterized protein</fullName>
    </submittedName>
</protein>
<proteinExistence type="predicted"/>
<keyword evidence="2" id="KW-1185">Reference proteome</keyword>
<reference evidence="1" key="1">
    <citation type="thesis" date="2020" institute="ProQuest LLC" country="789 East Eisenhower Parkway, Ann Arbor, MI, USA">
        <title>Comparative Genomics and Chromosome Evolution.</title>
        <authorList>
            <person name="Mudd A.B."/>
        </authorList>
    </citation>
    <scope>NUCLEOTIDE SEQUENCE</scope>
    <source>
        <strain evidence="1">HN-11 Male</strain>
        <tissue evidence="1">Kidney and liver</tissue>
    </source>
</reference>
<dbReference type="EMBL" id="WNTK01006003">
    <property type="protein sequence ID" value="KAG9463763.1"/>
    <property type="molecule type" value="Genomic_DNA"/>
</dbReference>
<accession>A0A8J6EA15</accession>
<organism evidence="1 2">
    <name type="scientific">Eleutherodactylus coqui</name>
    <name type="common">Puerto Rican coqui</name>
    <dbReference type="NCBI Taxonomy" id="57060"/>
    <lineage>
        <taxon>Eukaryota</taxon>
        <taxon>Metazoa</taxon>
        <taxon>Chordata</taxon>
        <taxon>Craniata</taxon>
        <taxon>Vertebrata</taxon>
        <taxon>Euteleostomi</taxon>
        <taxon>Amphibia</taxon>
        <taxon>Batrachia</taxon>
        <taxon>Anura</taxon>
        <taxon>Neobatrachia</taxon>
        <taxon>Hyloidea</taxon>
        <taxon>Eleutherodactylidae</taxon>
        <taxon>Eleutherodactylinae</taxon>
        <taxon>Eleutherodactylus</taxon>
        <taxon>Eleutherodactylus</taxon>
    </lineage>
</organism>
<dbReference type="AlphaFoldDB" id="A0A8J6EA15"/>
<evidence type="ECO:0000313" key="2">
    <source>
        <dbReference type="Proteomes" id="UP000770717"/>
    </source>
</evidence>
<name>A0A8J6EA15_ELECQ</name>
<comment type="caution">
    <text evidence="1">The sequence shown here is derived from an EMBL/GenBank/DDBJ whole genome shotgun (WGS) entry which is preliminary data.</text>
</comment>